<reference evidence="2" key="1">
    <citation type="submission" date="2011-03" db="EMBL/GenBank/DDBJ databases">
        <title>The Genome Sequence of Nematocida sp1 strain ERTm2.</title>
        <authorList>
            <consortium name="The Broad Institute Genome Sequencing Platform"/>
            <consortium name="The Broad Institute Genome Sequencing Center for Infectious Disease"/>
            <person name="Cuomo C."/>
            <person name="Troemel E."/>
            <person name="Young S.K."/>
            <person name="Zeng Q."/>
            <person name="Gargeya S."/>
            <person name="Fitzgerald M."/>
            <person name="Haas B."/>
            <person name="Abouelleil A."/>
            <person name="Alvarado L."/>
            <person name="Arachchi H.M."/>
            <person name="Berlin A."/>
            <person name="Brown A."/>
            <person name="Chapman S.B."/>
            <person name="Chen Z."/>
            <person name="Dunbar C."/>
            <person name="Freedman E."/>
            <person name="Gearin G."/>
            <person name="Gellesch M."/>
            <person name="Goldberg J."/>
            <person name="Griggs A."/>
            <person name="Gujja S."/>
            <person name="Heilman E.R."/>
            <person name="Heiman D."/>
            <person name="Howarth C."/>
            <person name="Larson L."/>
            <person name="Lui A."/>
            <person name="MacDonald P.J.P."/>
            <person name="Mehta T."/>
            <person name="Montmayeur A."/>
            <person name="Murphy C."/>
            <person name="Neiman D."/>
            <person name="Pearson M."/>
            <person name="Priest M."/>
            <person name="Roberts A."/>
            <person name="Saif S."/>
            <person name="Shea T."/>
            <person name="Shenoy N."/>
            <person name="Sisk P."/>
            <person name="Stolte C."/>
            <person name="Sykes S."/>
            <person name="White J."/>
            <person name="Yandava C."/>
            <person name="Wortman J."/>
            <person name="Nusbaum C."/>
            <person name="Birren B."/>
        </authorList>
    </citation>
    <scope>NUCLEOTIDE SEQUENCE</scope>
    <source>
        <strain evidence="2">ERTm2</strain>
    </source>
</reference>
<proteinExistence type="predicted"/>
<protein>
    <submittedName>
        <fullName evidence="2">Uncharacterized protein</fullName>
    </submittedName>
</protein>
<name>H8ZCF8_NEMA1</name>
<dbReference type="Proteomes" id="UP000005622">
    <property type="component" value="Unassembled WGS sequence"/>
</dbReference>
<dbReference type="AlphaFoldDB" id="H8ZCF8"/>
<dbReference type="HOGENOM" id="CLU_128865_0_0_1"/>
<sequence length="188" mass="21544">MDYKKQLQAEYNEWNDKKVKRHQRQIQVKGYTPEQIYNQIENITNIAIKDVEEYLVDYMNKDSLVSEESASEAEDEAESKEASEGTEEEDVSSASDETSESTEEEQEESGADVSCSEEENKLETEDEEEELSEVESIDPEESGEKESTEHSYSSGELNDIYDYLERDCNESGELMEETALETLKKLGK</sequence>
<gene>
    <name evidence="2" type="ORF">NERG_01401</name>
</gene>
<feature type="compositionally biased region" description="Acidic residues" evidence="1">
    <location>
        <begin position="124"/>
        <end position="141"/>
    </location>
</feature>
<dbReference type="EMBL" id="JH604635">
    <property type="protein sequence ID" value="EHY65794.1"/>
    <property type="molecule type" value="Genomic_DNA"/>
</dbReference>
<accession>H8ZCF8</accession>
<organism evidence="2">
    <name type="scientific">Nematocida ausubeli (strain ATCC PRA-371 / ERTm2)</name>
    <name type="common">Nematode killer fungus</name>
    <dbReference type="NCBI Taxonomy" id="1913371"/>
    <lineage>
        <taxon>Eukaryota</taxon>
        <taxon>Fungi</taxon>
        <taxon>Fungi incertae sedis</taxon>
        <taxon>Microsporidia</taxon>
        <taxon>Nematocida</taxon>
    </lineage>
</organism>
<feature type="compositionally biased region" description="Acidic residues" evidence="1">
    <location>
        <begin position="69"/>
        <end position="110"/>
    </location>
</feature>
<evidence type="ECO:0000256" key="1">
    <source>
        <dbReference type="SAM" id="MobiDB-lite"/>
    </source>
</evidence>
<evidence type="ECO:0000313" key="2">
    <source>
        <dbReference type="EMBL" id="EHY65794.1"/>
    </source>
</evidence>
<feature type="region of interest" description="Disordered" evidence="1">
    <location>
        <begin position="64"/>
        <end position="159"/>
    </location>
</feature>